<evidence type="ECO:0000256" key="4">
    <source>
        <dbReference type="ARBA" id="ARBA00022989"/>
    </source>
</evidence>
<evidence type="ECO:0000256" key="5">
    <source>
        <dbReference type="ARBA" id="ARBA00023002"/>
    </source>
</evidence>
<proteinExistence type="predicted"/>
<keyword evidence="2 8" id="KW-0812">Transmembrane</keyword>
<feature type="transmembrane region" description="Helical" evidence="8">
    <location>
        <begin position="133"/>
        <end position="154"/>
    </location>
</feature>
<keyword evidence="3" id="KW-0249">Electron transport</keyword>
<dbReference type="SUPFAM" id="SSF52343">
    <property type="entry name" value="Ferredoxin reductase-like, C-terminal NADP-linked domain"/>
    <property type="match status" value="1"/>
</dbReference>
<dbReference type="Proteomes" id="UP000738349">
    <property type="component" value="Unassembled WGS sequence"/>
</dbReference>
<feature type="transmembrane region" description="Helical" evidence="8">
    <location>
        <begin position="238"/>
        <end position="258"/>
    </location>
</feature>
<organism evidence="10 11">
    <name type="scientific">Dactylonectria macrodidyma</name>
    <dbReference type="NCBI Taxonomy" id="307937"/>
    <lineage>
        <taxon>Eukaryota</taxon>
        <taxon>Fungi</taxon>
        <taxon>Dikarya</taxon>
        <taxon>Ascomycota</taxon>
        <taxon>Pezizomycotina</taxon>
        <taxon>Sordariomycetes</taxon>
        <taxon>Hypocreomycetidae</taxon>
        <taxon>Hypocreales</taxon>
        <taxon>Nectriaceae</taxon>
        <taxon>Dactylonectria</taxon>
    </lineage>
</organism>
<keyword evidence="11" id="KW-1185">Reference proteome</keyword>
<dbReference type="PANTHER" id="PTHR11972:SF69">
    <property type="entry name" value="FERRIC REDUCTION OXIDASE 6-RELATED"/>
    <property type="match status" value="1"/>
</dbReference>
<feature type="transmembrane region" description="Helical" evidence="8">
    <location>
        <begin position="289"/>
        <end position="309"/>
    </location>
</feature>
<evidence type="ECO:0000256" key="3">
    <source>
        <dbReference type="ARBA" id="ARBA00022982"/>
    </source>
</evidence>
<keyword evidence="4 8" id="KW-1133">Transmembrane helix</keyword>
<dbReference type="InterPro" id="IPR013130">
    <property type="entry name" value="Fe3_Rdtase_TM_dom"/>
</dbReference>
<evidence type="ECO:0000313" key="10">
    <source>
        <dbReference type="EMBL" id="KAH7120642.1"/>
    </source>
</evidence>
<sequence length="605" mass="66561">MKESLRAAAIFILLAVSGGLVLGLTYAPCYATLCPEDYFPLETRLHLAAFYGLLMMMACMLLTRASIKSVRSLSGLHLTPVLPILGKRISLGGLVTSISIIMATVATAGFWLPAQLDFWAERTDPLEWTSAKITLTITGVTGHYADILLGLLLIPVSRHSLVGRVFELHQSSLLAAHKLIAYLFLVATLAHGGAYAAYALDPNSEGDLAKEEAFATGNPAMTLAESKKRSSWYTNTTYTGAATLGFMIIITLTALPFVRRRFYNVFYYCHIFTGICIFVGACLHASTDFYLLLPGIFLWVVDWGLRLFGGTKANGLHKKVLASGEDAGNDWFRISLPGMPRATYNEHSDTTCIEMAEICGSPLTCYYLNVPGISKIQNHAFTAAIPESASSGPVFLFQRSQRKSGEALEKEWTWKLAAKLSGSRGEDGLEVRVEGPYRPTDMRFQTASHIICVVGGTGVTGAFSLAFWWLKTRAMEPNTRFTLIWTIRERRMADLKEWHQLEEFSVAVSNLTLVAHVSSEDGRLDPSTHIRQLLWPSQEATGLGRAKAGQTEATTAWIYSSGPDSLIQATEAACVEARREMRGSARNAGNVVLPKLDWYMAKWEV</sequence>
<dbReference type="Gene3D" id="3.40.50.80">
    <property type="entry name" value="Nucleotide-binding domain of ferredoxin-NADP reductase (FNR) module"/>
    <property type="match status" value="1"/>
</dbReference>
<evidence type="ECO:0000313" key="11">
    <source>
        <dbReference type="Proteomes" id="UP000738349"/>
    </source>
</evidence>
<dbReference type="OrthoDB" id="10006946at2759"/>
<keyword evidence="7 8" id="KW-0472">Membrane</keyword>
<keyword evidence="6" id="KW-0813">Transport</keyword>
<comment type="subcellular location">
    <subcellularLocation>
        <location evidence="1">Membrane</location>
        <topology evidence="1">Multi-pass membrane protein</topology>
    </subcellularLocation>
</comment>
<comment type="caution">
    <text evidence="10">The sequence shown here is derived from an EMBL/GenBank/DDBJ whole genome shotgun (WGS) entry which is preliminary data.</text>
</comment>
<feature type="transmembrane region" description="Helical" evidence="8">
    <location>
        <begin position="47"/>
        <end position="67"/>
    </location>
</feature>
<dbReference type="EMBL" id="JAGMUV010000025">
    <property type="protein sequence ID" value="KAH7120642.1"/>
    <property type="molecule type" value="Genomic_DNA"/>
</dbReference>
<keyword evidence="5" id="KW-0560">Oxidoreductase</keyword>
<dbReference type="PANTHER" id="PTHR11972">
    <property type="entry name" value="NADPH OXIDASE"/>
    <property type="match status" value="1"/>
</dbReference>
<feature type="domain" description="Ferric oxidoreductase" evidence="9">
    <location>
        <begin position="141"/>
        <end position="280"/>
    </location>
</feature>
<feature type="transmembrane region" description="Helical" evidence="8">
    <location>
        <begin position="447"/>
        <end position="470"/>
    </location>
</feature>
<dbReference type="AlphaFoldDB" id="A0A9P9DKH7"/>
<dbReference type="GO" id="GO:0005886">
    <property type="term" value="C:plasma membrane"/>
    <property type="evidence" value="ECO:0007669"/>
    <property type="project" value="TreeGrafter"/>
</dbReference>
<evidence type="ECO:0000256" key="7">
    <source>
        <dbReference type="ARBA" id="ARBA00023136"/>
    </source>
</evidence>
<dbReference type="CDD" id="cd06186">
    <property type="entry name" value="NOX_Duox_like_FAD_NADP"/>
    <property type="match status" value="1"/>
</dbReference>
<dbReference type="GO" id="GO:0006811">
    <property type="term" value="P:monoatomic ion transport"/>
    <property type="evidence" value="ECO:0007669"/>
    <property type="project" value="UniProtKB-KW"/>
</dbReference>
<feature type="transmembrane region" description="Helical" evidence="8">
    <location>
        <begin position="265"/>
        <end position="283"/>
    </location>
</feature>
<feature type="transmembrane region" description="Helical" evidence="8">
    <location>
        <begin position="88"/>
        <end position="113"/>
    </location>
</feature>
<evidence type="ECO:0000256" key="8">
    <source>
        <dbReference type="SAM" id="Phobius"/>
    </source>
</evidence>
<keyword evidence="6" id="KW-0406">Ion transport</keyword>
<protein>
    <recommendedName>
        <fullName evidence="9">Ferric oxidoreductase domain-containing protein</fullName>
    </recommendedName>
</protein>
<feature type="transmembrane region" description="Helical" evidence="8">
    <location>
        <begin position="179"/>
        <end position="198"/>
    </location>
</feature>
<accession>A0A9P9DKH7</accession>
<name>A0A9P9DKH7_9HYPO</name>
<reference evidence="10" key="1">
    <citation type="journal article" date="2021" name="Nat. Commun.">
        <title>Genetic determinants of endophytism in the Arabidopsis root mycobiome.</title>
        <authorList>
            <person name="Mesny F."/>
            <person name="Miyauchi S."/>
            <person name="Thiergart T."/>
            <person name="Pickel B."/>
            <person name="Atanasova L."/>
            <person name="Karlsson M."/>
            <person name="Huettel B."/>
            <person name="Barry K.W."/>
            <person name="Haridas S."/>
            <person name="Chen C."/>
            <person name="Bauer D."/>
            <person name="Andreopoulos W."/>
            <person name="Pangilinan J."/>
            <person name="LaButti K."/>
            <person name="Riley R."/>
            <person name="Lipzen A."/>
            <person name="Clum A."/>
            <person name="Drula E."/>
            <person name="Henrissat B."/>
            <person name="Kohler A."/>
            <person name="Grigoriev I.V."/>
            <person name="Martin F.M."/>
            <person name="Hacquard S."/>
        </authorList>
    </citation>
    <scope>NUCLEOTIDE SEQUENCE</scope>
    <source>
        <strain evidence="10">MPI-CAGE-AT-0147</strain>
    </source>
</reference>
<dbReference type="GO" id="GO:0016491">
    <property type="term" value="F:oxidoreductase activity"/>
    <property type="evidence" value="ECO:0007669"/>
    <property type="project" value="UniProtKB-KW"/>
</dbReference>
<evidence type="ECO:0000256" key="2">
    <source>
        <dbReference type="ARBA" id="ARBA00022692"/>
    </source>
</evidence>
<gene>
    <name evidence="10" type="ORF">EDB81DRAFT_666703</name>
</gene>
<dbReference type="InterPro" id="IPR039261">
    <property type="entry name" value="FNR_nucleotide-bd"/>
</dbReference>
<evidence type="ECO:0000256" key="1">
    <source>
        <dbReference type="ARBA" id="ARBA00004141"/>
    </source>
</evidence>
<evidence type="ECO:0000256" key="6">
    <source>
        <dbReference type="ARBA" id="ARBA00023065"/>
    </source>
</evidence>
<dbReference type="InterPro" id="IPR050369">
    <property type="entry name" value="RBOH/FRE"/>
</dbReference>
<dbReference type="Pfam" id="PF01794">
    <property type="entry name" value="Ferric_reduct"/>
    <property type="match status" value="1"/>
</dbReference>
<evidence type="ECO:0000259" key="9">
    <source>
        <dbReference type="Pfam" id="PF01794"/>
    </source>
</evidence>